<gene>
    <name evidence="1" type="ORF">EYC84_000704</name>
</gene>
<comment type="caution">
    <text evidence="1">The sequence shown here is derived from an EMBL/GenBank/DDBJ whole genome shotgun (WGS) entry which is preliminary data.</text>
</comment>
<evidence type="ECO:0000313" key="1">
    <source>
        <dbReference type="EMBL" id="KAA8569031.1"/>
    </source>
</evidence>
<reference evidence="1 2" key="1">
    <citation type="submission" date="2019-06" db="EMBL/GenBank/DDBJ databases">
        <title>Genome Sequence of the Brown Rot Fungal Pathogen Monilinia fructicola.</title>
        <authorList>
            <person name="De Miccolis Angelini R.M."/>
            <person name="Landi L."/>
            <person name="Abate D."/>
            <person name="Pollastro S."/>
            <person name="Romanazzi G."/>
            <person name="Faretra F."/>
        </authorList>
    </citation>
    <scope>NUCLEOTIDE SEQUENCE [LARGE SCALE GENOMIC DNA]</scope>
    <source>
        <strain evidence="1 2">Mfrc123</strain>
    </source>
</reference>
<sequence length="230" mass="24920">MKPHLQIPNEQRNSSIEAYKVALRDLENGIASQYAEAHADSPAGGLNPLCGYCAAVGERLHDIFRDPDVEGAELNLGGARDAAGNLYLGTLGEVFARDNCALCGLIQRQFLRANRRRIYGNAGLKKRGLDGLALVDLLNLAYGNGDGDGVEEEDEEEEEGGGWIAEVHSRNLQVSLNTVISDGVLSLWWPESTVDEVNDEPAQIPMMAADHEGVFSRGETLDTIASRGMR</sequence>
<proteinExistence type="predicted"/>
<accession>A0A5M9JIB0</accession>
<keyword evidence="2" id="KW-1185">Reference proteome</keyword>
<organism evidence="1 2">
    <name type="scientific">Monilinia fructicola</name>
    <name type="common">Brown rot fungus</name>
    <name type="synonym">Ciboria fructicola</name>
    <dbReference type="NCBI Taxonomy" id="38448"/>
    <lineage>
        <taxon>Eukaryota</taxon>
        <taxon>Fungi</taxon>
        <taxon>Dikarya</taxon>
        <taxon>Ascomycota</taxon>
        <taxon>Pezizomycotina</taxon>
        <taxon>Leotiomycetes</taxon>
        <taxon>Helotiales</taxon>
        <taxon>Sclerotiniaceae</taxon>
        <taxon>Monilinia</taxon>
    </lineage>
</organism>
<dbReference type="Proteomes" id="UP000322873">
    <property type="component" value="Unassembled WGS sequence"/>
</dbReference>
<dbReference type="EMBL" id="VICG01000008">
    <property type="protein sequence ID" value="KAA8569031.1"/>
    <property type="molecule type" value="Genomic_DNA"/>
</dbReference>
<protein>
    <submittedName>
        <fullName evidence="1">Uncharacterized protein</fullName>
    </submittedName>
</protein>
<dbReference type="VEuPathDB" id="FungiDB:MFRU_047g00370"/>
<evidence type="ECO:0000313" key="2">
    <source>
        <dbReference type="Proteomes" id="UP000322873"/>
    </source>
</evidence>
<name>A0A5M9JIB0_MONFR</name>
<dbReference type="AlphaFoldDB" id="A0A5M9JIB0"/>